<gene>
    <name evidence="5" type="ORF">I6I06_29195</name>
</gene>
<accession>A0A7T4N9W0</accession>
<protein>
    <submittedName>
        <fullName evidence="5">AMP-binding protein</fullName>
    </submittedName>
</protein>
<dbReference type="PANTHER" id="PTHR43201:SF5">
    <property type="entry name" value="MEDIUM-CHAIN ACYL-COA LIGASE ACSF2, MITOCHONDRIAL"/>
    <property type="match status" value="1"/>
</dbReference>
<evidence type="ECO:0000313" key="5">
    <source>
        <dbReference type="EMBL" id="QQC67891.1"/>
    </source>
</evidence>
<dbReference type="Proteomes" id="UP000595610">
    <property type="component" value="Plasmid unnamed"/>
</dbReference>
<keyword evidence="5" id="KW-0614">Plasmid</keyword>
<name>A0A7T4N9W0_9BURK</name>
<dbReference type="InterPro" id="IPR000873">
    <property type="entry name" value="AMP-dep_synth/lig_dom"/>
</dbReference>
<dbReference type="KEGG" id="pgis:I6I06_29195"/>
<evidence type="ECO:0000259" key="3">
    <source>
        <dbReference type="Pfam" id="PF00501"/>
    </source>
</evidence>
<dbReference type="Pfam" id="PF13193">
    <property type="entry name" value="AMP-binding_C"/>
    <property type="match status" value="1"/>
</dbReference>
<dbReference type="Pfam" id="PF00501">
    <property type="entry name" value="AMP-binding"/>
    <property type="match status" value="1"/>
</dbReference>
<reference evidence="5 6" key="1">
    <citation type="submission" date="2020-12" db="EMBL/GenBank/DDBJ databases">
        <title>FDA dAtabase for Regulatory Grade micrObial Sequences (FDA-ARGOS): Supporting development and validation of Infectious Disease Dx tests.</title>
        <authorList>
            <person name="Nelson B."/>
            <person name="Plummer A."/>
            <person name="Tallon L."/>
            <person name="Sadzewicz L."/>
            <person name="Zhao X."/>
            <person name="Boylan J."/>
            <person name="Ott S."/>
            <person name="Bowen H."/>
            <person name="Vavikolanu K."/>
            <person name="Mehta A."/>
            <person name="Aluvathingal J."/>
            <person name="Nadendla S."/>
            <person name="Myers T."/>
            <person name="Yan Y."/>
            <person name="Sichtig H."/>
        </authorList>
    </citation>
    <scope>NUCLEOTIDE SEQUENCE [LARGE SCALE GENOMIC DNA]</scope>
    <source>
        <strain evidence="5 6">FDAARGOS_1049</strain>
        <plasmid evidence="5 6">unnamed</plasmid>
    </source>
</reference>
<dbReference type="InterPro" id="IPR042099">
    <property type="entry name" value="ANL_N_sf"/>
</dbReference>
<evidence type="ECO:0000259" key="4">
    <source>
        <dbReference type="Pfam" id="PF13193"/>
    </source>
</evidence>
<dbReference type="InterPro" id="IPR020845">
    <property type="entry name" value="AMP-binding_CS"/>
</dbReference>
<dbReference type="InterPro" id="IPR045851">
    <property type="entry name" value="AMP-bd_C_sf"/>
</dbReference>
<dbReference type="SUPFAM" id="SSF56801">
    <property type="entry name" value="Acetyl-CoA synthetase-like"/>
    <property type="match status" value="1"/>
</dbReference>
<dbReference type="RefSeq" id="WP_167335687.1">
    <property type="nucleotide sequence ID" value="NZ_CP066077.1"/>
</dbReference>
<proteinExistence type="inferred from homology"/>
<dbReference type="Gene3D" id="3.30.300.30">
    <property type="match status" value="1"/>
</dbReference>
<evidence type="ECO:0000313" key="6">
    <source>
        <dbReference type="Proteomes" id="UP000595610"/>
    </source>
</evidence>
<feature type="domain" description="AMP-dependent synthetase/ligase" evidence="3">
    <location>
        <begin position="14"/>
        <end position="363"/>
    </location>
</feature>
<organism evidence="5 6">
    <name type="scientific">Paraburkholderia ginsengisoli</name>
    <dbReference type="NCBI Taxonomy" id="311231"/>
    <lineage>
        <taxon>Bacteria</taxon>
        <taxon>Pseudomonadati</taxon>
        <taxon>Pseudomonadota</taxon>
        <taxon>Betaproteobacteria</taxon>
        <taxon>Burkholderiales</taxon>
        <taxon>Burkholderiaceae</taxon>
        <taxon>Paraburkholderia</taxon>
    </lineage>
</organism>
<evidence type="ECO:0000256" key="2">
    <source>
        <dbReference type="ARBA" id="ARBA00022598"/>
    </source>
</evidence>
<keyword evidence="2" id="KW-0436">Ligase</keyword>
<dbReference type="GO" id="GO:0006631">
    <property type="term" value="P:fatty acid metabolic process"/>
    <property type="evidence" value="ECO:0007669"/>
    <property type="project" value="TreeGrafter"/>
</dbReference>
<geneLocation type="plasmid" evidence="5 6">
    <name>unnamed</name>
</geneLocation>
<dbReference type="Gene3D" id="3.40.50.12780">
    <property type="entry name" value="N-terminal domain of ligase-like"/>
    <property type="match status" value="1"/>
</dbReference>
<sequence>MVNTIQKTLASIISRQPQATAFCTPELQWTYSELGTLISNIQNWIGSSGIARGSTVAIAAPRGPLGAICAIATTESYVALQIPVGTSADQIVSLLADLKVSCMVAELCQTNAILAAKSLGIGLVVISSIAELIRVNPLARDSNNSAQGAFTALIVPTSGSTGKPKYVPLTHDNILATTKGIVDWYGLRSLDRCLNLMPMFHVHGLISATLATLFSGGSLLCADGLDATTIVHAVNQWLPTWWTGVPALYEALLRADECGSPLRNDAVSAVRFLRVSSAPITQALRVRLRGRGFKCSIVHSYGLTETASLICSLPLNGSDLKFESVGLPVGASIRIVGDDGRVLGKEQRGEIQIHGPSVMQGYLMAGNEEMPFAEPGKWLKTGDEGFFDSDGYLYITARYKLLIRRGGHSVSPLEVERFVCGFHEVSDCVVLPVPHPTLGEDIICLITLCHGAKEANLSRIRADLFNQLEGYKIPSAFVPISAIPKNVVGKTDRAAALQKVMCSGIYDSLRDDDTKLDGPIEDVLNALWRHHLGKDVPKFIGANSNLLLLGADPLRVRAASVDLASRVNQPLSSRQLFMFPTIREQRIQIEAQTNGDLNNACVLDRCKS</sequence>
<dbReference type="InterPro" id="IPR025110">
    <property type="entry name" value="AMP-bd_C"/>
</dbReference>
<dbReference type="GO" id="GO:0031956">
    <property type="term" value="F:medium-chain fatty acid-CoA ligase activity"/>
    <property type="evidence" value="ECO:0007669"/>
    <property type="project" value="TreeGrafter"/>
</dbReference>
<dbReference type="AlphaFoldDB" id="A0A7T4N9W0"/>
<dbReference type="PANTHER" id="PTHR43201">
    <property type="entry name" value="ACYL-COA SYNTHETASE"/>
    <property type="match status" value="1"/>
</dbReference>
<dbReference type="PROSITE" id="PS00455">
    <property type="entry name" value="AMP_BINDING"/>
    <property type="match status" value="1"/>
</dbReference>
<keyword evidence="6" id="KW-1185">Reference proteome</keyword>
<evidence type="ECO:0000256" key="1">
    <source>
        <dbReference type="ARBA" id="ARBA00006432"/>
    </source>
</evidence>
<feature type="domain" description="AMP-binding enzyme C-terminal" evidence="4">
    <location>
        <begin position="414"/>
        <end position="490"/>
    </location>
</feature>
<comment type="similarity">
    <text evidence="1">Belongs to the ATP-dependent AMP-binding enzyme family.</text>
</comment>
<dbReference type="EMBL" id="CP066077">
    <property type="protein sequence ID" value="QQC67891.1"/>
    <property type="molecule type" value="Genomic_DNA"/>
</dbReference>